<sequence>MRVPENRRPETPRQLVVMRHAKAEAHGPTDFDRHLADRGVTEAELAGRWLVEQGFVPDHVLVSAALRTRETWAALADGAGWDADAIETDESETLYEAGPETALDLVREVPEDALALLVVGHNPTMGYLAELLDDGDGDEEASNALVMGYPTSAMTLYDLTGDWADLDEQGATIRAHHVPRA</sequence>
<proteinExistence type="predicted"/>
<dbReference type="SUPFAM" id="SSF53254">
    <property type="entry name" value="Phosphoglycerate mutase-like"/>
    <property type="match status" value="1"/>
</dbReference>
<dbReference type="GO" id="GO:0016787">
    <property type="term" value="F:hydrolase activity"/>
    <property type="evidence" value="ECO:0007669"/>
    <property type="project" value="UniProtKB-KW"/>
</dbReference>
<dbReference type="Gene3D" id="3.40.50.1240">
    <property type="entry name" value="Phosphoglycerate mutase-like"/>
    <property type="match status" value="1"/>
</dbReference>
<accession>A0A6J6RV73</accession>
<dbReference type="InterPro" id="IPR013078">
    <property type="entry name" value="His_Pase_superF_clade-1"/>
</dbReference>
<dbReference type="AlphaFoldDB" id="A0A6J6RV73"/>
<dbReference type="PANTHER" id="PTHR20935:SF1">
    <property type="entry name" value="SLL1549 PROTEIN"/>
    <property type="match status" value="1"/>
</dbReference>
<evidence type="ECO:0000313" key="2">
    <source>
        <dbReference type="EMBL" id="CAB4726341.1"/>
    </source>
</evidence>
<dbReference type="EMBL" id="CAEZYQ010000001">
    <property type="protein sequence ID" value="CAB4726341.1"/>
    <property type="molecule type" value="Genomic_DNA"/>
</dbReference>
<organism evidence="2">
    <name type="scientific">freshwater metagenome</name>
    <dbReference type="NCBI Taxonomy" id="449393"/>
    <lineage>
        <taxon>unclassified sequences</taxon>
        <taxon>metagenomes</taxon>
        <taxon>ecological metagenomes</taxon>
    </lineage>
</organism>
<dbReference type="SMART" id="SM00855">
    <property type="entry name" value="PGAM"/>
    <property type="match status" value="1"/>
</dbReference>
<keyword evidence="1" id="KW-0378">Hydrolase</keyword>
<dbReference type="PANTHER" id="PTHR20935">
    <property type="entry name" value="PHOSPHOGLYCERATE MUTASE-RELATED"/>
    <property type="match status" value="1"/>
</dbReference>
<name>A0A6J6RV73_9ZZZZ</name>
<evidence type="ECO:0000256" key="1">
    <source>
        <dbReference type="ARBA" id="ARBA00022801"/>
    </source>
</evidence>
<dbReference type="Pfam" id="PF00300">
    <property type="entry name" value="His_Phos_1"/>
    <property type="match status" value="1"/>
</dbReference>
<reference evidence="2" key="1">
    <citation type="submission" date="2020-05" db="EMBL/GenBank/DDBJ databases">
        <authorList>
            <person name="Chiriac C."/>
            <person name="Salcher M."/>
            <person name="Ghai R."/>
            <person name="Kavagutti S V."/>
        </authorList>
    </citation>
    <scope>NUCLEOTIDE SEQUENCE</scope>
</reference>
<dbReference type="CDD" id="cd07067">
    <property type="entry name" value="HP_PGM_like"/>
    <property type="match status" value="1"/>
</dbReference>
<gene>
    <name evidence="2" type="ORF">UFOPK2761_00181</name>
</gene>
<dbReference type="InterPro" id="IPR029033">
    <property type="entry name" value="His_PPase_superfam"/>
</dbReference>
<protein>
    <submittedName>
        <fullName evidence="2">Unannotated protein</fullName>
    </submittedName>
</protein>
<dbReference type="InterPro" id="IPR051021">
    <property type="entry name" value="Mito_Ser/Thr_phosphatase"/>
</dbReference>